<dbReference type="Proteomes" id="UP000252519">
    <property type="component" value="Unassembled WGS sequence"/>
</dbReference>
<reference evidence="3 4" key="1">
    <citation type="submission" date="2014-10" db="EMBL/GenBank/DDBJ databases">
        <title>Draft genome of the hookworm Ancylostoma caninum.</title>
        <authorList>
            <person name="Mitreva M."/>
        </authorList>
    </citation>
    <scope>NUCLEOTIDE SEQUENCE [LARGE SCALE GENOMIC DNA]</scope>
    <source>
        <strain evidence="3 4">Baltimore</strain>
    </source>
</reference>
<keyword evidence="4" id="KW-1185">Reference proteome</keyword>
<evidence type="ECO:0000313" key="4">
    <source>
        <dbReference type="Proteomes" id="UP000252519"/>
    </source>
</evidence>
<dbReference type="OrthoDB" id="5877280at2759"/>
<dbReference type="EMBL" id="JOJR01002747">
    <property type="protein sequence ID" value="RCN28320.1"/>
    <property type="molecule type" value="Genomic_DNA"/>
</dbReference>
<evidence type="ECO:0000256" key="2">
    <source>
        <dbReference type="SAM" id="MobiDB-lite"/>
    </source>
</evidence>
<accession>A0A368FBN4</accession>
<organism evidence="3 4">
    <name type="scientific">Ancylostoma caninum</name>
    <name type="common">Dog hookworm</name>
    <dbReference type="NCBI Taxonomy" id="29170"/>
    <lineage>
        <taxon>Eukaryota</taxon>
        <taxon>Metazoa</taxon>
        <taxon>Ecdysozoa</taxon>
        <taxon>Nematoda</taxon>
        <taxon>Chromadorea</taxon>
        <taxon>Rhabditida</taxon>
        <taxon>Rhabditina</taxon>
        <taxon>Rhabditomorpha</taxon>
        <taxon>Strongyloidea</taxon>
        <taxon>Ancylostomatidae</taxon>
        <taxon>Ancylostomatinae</taxon>
        <taxon>Ancylostoma</taxon>
    </lineage>
</organism>
<name>A0A368FBN4_ANCCA</name>
<keyword evidence="1" id="KW-0175">Coiled coil</keyword>
<gene>
    <name evidence="3" type="ORF">ANCCAN_25937</name>
</gene>
<comment type="caution">
    <text evidence="3">The sequence shown here is derived from an EMBL/GenBank/DDBJ whole genome shotgun (WGS) entry which is preliminary data.</text>
</comment>
<feature type="region of interest" description="Disordered" evidence="2">
    <location>
        <begin position="16"/>
        <end position="61"/>
    </location>
</feature>
<evidence type="ECO:0000256" key="1">
    <source>
        <dbReference type="SAM" id="Coils"/>
    </source>
</evidence>
<feature type="coiled-coil region" evidence="1">
    <location>
        <begin position="83"/>
        <end position="117"/>
    </location>
</feature>
<sequence>MPRRSCSRAVQIEKYDARTITIPPPESREVETRTATEADAELPSTSQLWSPLPHKPRQAPVPEITRWEDIVTENEISIKERELAIAKDTIKKLSIDLARLERDKQQLEIETRLQRQKSEAVLASRVADYKNVVGGRGLYVIAPISYSVKEHEVVFPLGRN</sequence>
<proteinExistence type="predicted"/>
<dbReference type="AlphaFoldDB" id="A0A368FBN4"/>
<feature type="compositionally biased region" description="Basic and acidic residues" evidence="2">
    <location>
        <begin position="26"/>
        <end position="36"/>
    </location>
</feature>
<evidence type="ECO:0000313" key="3">
    <source>
        <dbReference type="EMBL" id="RCN28320.1"/>
    </source>
</evidence>
<protein>
    <submittedName>
        <fullName evidence="3">Uncharacterized protein</fullName>
    </submittedName>
</protein>